<feature type="region of interest" description="Disordered" evidence="1">
    <location>
        <begin position="374"/>
        <end position="445"/>
    </location>
</feature>
<keyword evidence="4" id="KW-1185">Reference proteome</keyword>
<feature type="region of interest" description="Disordered" evidence="1">
    <location>
        <begin position="118"/>
        <end position="361"/>
    </location>
</feature>
<feature type="compositionally biased region" description="Basic and acidic residues" evidence="1">
    <location>
        <begin position="343"/>
        <end position="361"/>
    </location>
</feature>
<feature type="region of interest" description="Disordered" evidence="1">
    <location>
        <begin position="468"/>
        <end position="543"/>
    </location>
</feature>
<protein>
    <submittedName>
        <fullName evidence="3">Neurosecretory protein VGF</fullName>
    </submittedName>
</protein>
<dbReference type="PANTHER" id="PTHR15159:SF2">
    <property type="entry name" value="NEUROSECRETORY PROTEIN VGF"/>
    <property type="match status" value="1"/>
</dbReference>
<dbReference type="EMBL" id="JAHFZB010000020">
    <property type="protein sequence ID" value="KAK6478109.1"/>
    <property type="molecule type" value="Genomic_DNA"/>
</dbReference>
<feature type="compositionally biased region" description="Basic and acidic residues" evidence="1">
    <location>
        <begin position="127"/>
        <end position="142"/>
    </location>
</feature>
<feature type="compositionally biased region" description="Basic and acidic residues" evidence="1">
    <location>
        <begin position="523"/>
        <end position="533"/>
    </location>
</feature>
<feature type="compositionally biased region" description="Basic and acidic residues" evidence="1">
    <location>
        <begin position="410"/>
        <end position="432"/>
    </location>
</feature>
<name>A0ABR0Z076_HUSHU</name>
<evidence type="ECO:0000313" key="4">
    <source>
        <dbReference type="Proteomes" id="UP001369086"/>
    </source>
</evidence>
<feature type="region of interest" description="Disordered" evidence="1">
    <location>
        <begin position="607"/>
        <end position="636"/>
    </location>
</feature>
<dbReference type="InterPro" id="IPR026128">
    <property type="entry name" value="VGF"/>
</dbReference>
<feature type="compositionally biased region" description="Basic and acidic residues" evidence="1">
    <location>
        <begin position="469"/>
        <end position="484"/>
    </location>
</feature>
<evidence type="ECO:0000256" key="1">
    <source>
        <dbReference type="SAM" id="MobiDB-lite"/>
    </source>
</evidence>
<keyword evidence="2" id="KW-0732">Signal</keyword>
<organism evidence="3 4">
    <name type="scientific">Huso huso</name>
    <name type="common">Beluga</name>
    <name type="synonym">Acipenser huso</name>
    <dbReference type="NCBI Taxonomy" id="61971"/>
    <lineage>
        <taxon>Eukaryota</taxon>
        <taxon>Metazoa</taxon>
        <taxon>Chordata</taxon>
        <taxon>Craniata</taxon>
        <taxon>Vertebrata</taxon>
        <taxon>Euteleostomi</taxon>
        <taxon>Actinopterygii</taxon>
        <taxon>Chondrostei</taxon>
        <taxon>Acipenseriformes</taxon>
        <taxon>Acipenseridae</taxon>
        <taxon>Huso</taxon>
    </lineage>
</organism>
<gene>
    <name evidence="3" type="ORF">HHUSO_G21833</name>
</gene>
<feature type="compositionally biased region" description="Basic and acidic residues" evidence="1">
    <location>
        <begin position="230"/>
        <end position="266"/>
    </location>
</feature>
<feature type="region of interest" description="Disordered" evidence="1">
    <location>
        <begin position="30"/>
        <end position="105"/>
    </location>
</feature>
<reference evidence="3 4" key="1">
    <citation type="submission" date="2021-05" db="EMBL/GenBank/DDBJ databases">
        <authorList>
            <person name="Zahm M."/>
            <person name="Klopp C."/>
            <person name="Cabau C."/>
            <person name="Kuhl H."/>
            <person name="Suciu R."/>
            <person name="Ciorpac M."/>
            <person name="Holostenco D."/>
            <person name="Gessner J."/>
            <person name="Wuertz S."/>
            <person name="Hohne C."/>
            <person name="Stock M."/>
            <person name="Gislard M."/>
            <person name="Lluch J."/>
            <person name="Milhes M."/>
            <person name="Lampietro C."/>
            <person name="Lopez Roques C."/>
            <person name="Donnadieu C."/>
            <person name="Du K."/>
            <person name="Schartl M."/>
            <person name="Guiguen Y."/>
        </authorList>
    </citation>
    <scope>NUCLEOTIDE SEQUENCE [LARGE SCALE GENOMIC DNA]</scope>
    <source>
        <strain evidence="3">Hh-F2</strain>
        <tissue evidence="3">Blood</tissue>
    </source>
</reference>
<feature type="compositionally biased region" description="Basic and acidic residues" evidence="1">
    <location>
        <begin position="85"/>
        <end position="105"/>
    </location>
</feature>
<feature type="compositionally biased region" description="Basic and acidic residues" evidence="1">
    <location>
        <begin position="32"/>
        <end position="57"/>
    </location>
</feature>
<dbReference type="Proteomes" id="UP001369086">
    <property type="component" value="Unassembled WGS sequence"/>
</dbReference>
<feature type="chain" id="PRO_5047010471" evidence="2">
    <location>
        <begin position="26"/>
        <end position="663"/>
    </location>
</feature>
<sequence>MTWSCYRGCAVSLLLSVTLALLAHGAPVTENKAPREDDVGMEHDGMTRLPDPLHELNQETPQLPRGGDKEVQTRSLSRPSPARLGPKEQGGEEGKQEEELFKDIDPKTLAAVLIEALNQGGEQEEGEGGKQRKEGGGGKGGEEVLALLGRQQQEEAAERREEEERLTERVKSRTRSGPGGQEKEKPRGESSSWGKPAADPPSEEKEEEEEEGEEKQGVLTEQVLENLEATLREMQRHSVAGEREREREREKEREKEREEEKERERAAVASLGKGRGSWADSGEDVRELAAFRGLVQRGGESQEEEEEERERKAPQPRLYHPRFRSEEDEEEAALDAEEEAEQEEVRRQAAEAQRAREEEEKLADVASDLLLQYLTKQGGGAREQEREEGGEELEERHSHSNNPHHRQDQRKKNYLLEDNAAEDKRSNEVEVRDEQDDDDLDPQTIDRLIEISSKLHLPADDVVDIITDVEEKKKKKDSAPEPRRRPAPNPAPKPAFHHHALNPNTAGRFSSARAPPGRLQVELQRDFKQKTAPEKQQQYPKQKAFMHKASSMYYPRYQPPSYNQELSVNDILGNSLDYEESWPAPWRYRPQQQQQQLERESYPIPNYIQALRPPPQPRRHFYYPMATPREQQGGDYYQDTRDKEEELENFIEKILLEHPEVFQ</sequence>
<comment type="caution">
    <text evidence="3">The sequence shown here is derived from an EMBL/GenBank/DDBJ whole genome shotgun (WGS) entry which is preliminary data.</text>
</comment>
<accession>A0ABR0Z076</accession>
<feature type="compositionally biased region" description="Acidic residues" evidence="1">
    <location>
        <begin position="326"/>
        <end position="342"/>
    </location>
</feature>
<feature type="signal peptide" evidence="2">
    <location>
        <begin position="1"/>
        <end position="25"/>
    </location>
</feature>
<feature type="compositionally biased region" description="Basic and acidic residues" evidence="1">
    <location>
        <begin position="152"/>
        <end position="171"/>
    </location>
</feature>
<evidence type="ECO:0000256" key="2">
    <source>
        <dbReference type="SAM" id="SignalP"/>
    </source>
</evidence>
<feature type="compositionally biased region" description="Acidic residues" evidence="1">
    <location>
        <begin position="204"/>
        <end position="213"/>
    </location>
</feature>
<evidence type="ECO:0000313" key="3">
    <source>
        <dbReference type="EMBL" id="KAK6478109.1"/>
    </source>
</evidence>
<dbReference type="PANTHER" id="PTHR15159">
    <property type="entry name" value="NEUROSECRETORY PROTEIN VGF"/>
    <property type="match status" value="1"/>
</dbReference>
<proteinExistence type="predicted"/>